<accession>A0AAV8UNS2</accession>
<evidence type="ECO:0000259" key="3">
    <source>
        <dbReference type="Pfam" id="PF18040"/>
    </source>
</evidence>
<reference evidence="4 5" key="1">
    <citation type="journal article" date="2023" name="Nat. Commun.">
        <title>Origin of minicircular mitochondrial genomes in red algae.</title>
        <authorList>
            <person name="Lee Y."/>
            <person name="Cho C.H."/>
            <person name="Lee Y.M."/>
            <person name="Park S.I."/>
            <person name="Yang J.H."/>
            <person name="West J.A."/>
            <person name="Bhattacharya D."/>
            <person name="Yoon H.S."/>
        </authorList>
    </citation>
    <scope>NUCLEOTIDE SEQUENCE [LARGE SCALE GENOMIC DNA]</scope>
    <source>
        <strain evidence="4 5">CCMP1338</strain>
        <tissue evidence="4">Whole cell</tissue>
    </source>
</reference>
<evidence type="ECO:0000313" key="4">
    <source>
        <dbReference type="EMBL" id="KAJ8904124.1"/>
    </source>
</evidence>
<feature type="signal peptide" evidence="2">
    <location>
        <begin position="1"/>
        <end position="19"/>
    </location>
</feature>
<dbReference type="Proteomes" id="UP001157974">
    <property type="component" value="Unassembled WGS sequence"/>
</dbReference>
<feature type="region of interest" description="Disordered" evidence="1">
    <location>
        <begin position="813"/>
        <end position="838"/>
    </location>
</feature>
<dbReference type="InterPro" id="IPR041224">
    <property type="entry name" value="BPA_C"/>
</dbReference>
<dbReference type="EMBL" id="JAMWBK010000006">
    <property type="protein sequence ID" value="KAJ8904124.1"/>
    <property type="molecule type" value="Genomic_DNA"/>
</dbReference>
<organism evidence="4 5">
    <name type="scientific">Rhodosorus marinus</name>
    <dbReference type="NCBI Taxonomy" id="101924"/>
    <lineage>
        <taxon>Eukaryota</taxon>
        <taxon>Rhodophyta</taxon>
        <taxon>Stylonematophyceae</taxon>
        <taxon>Stylonematales</taxon>
        <taxon>Stylonemataceae</taxon>
        <taxon>Rhodosorus</taxon>
    </lineage>
</organism>
<dbReference type="Gene3D" id="3.20.20.80">
    <property type="entry name" value="Glycosidases"/>
    <property type="match status" value="1"/>
</dbReference>
<dbReference type="Gene3D" id="2.60.120.1200">
    <property type="match status" value="1"/>
</dbReference>
<gene>
    <name evidence="4" type="ORF">NDN08_000651</name>
</gene>
<keyword evidence="2" id="KW-0732">Signal</keyword>
<evidence type="ECO:0000256" key="2">
    <source>
        <dbReference type="SAM" id="SignalP"/>
    </source>
</evidence>
<protein>
    <recommendedName>
        <fullName evidence="3">Beta-porphyranase A C-terminal domain-containing protein</fullName>
    </recommendedName>
</protein>
<keyword evidence="5" id="KW-1185">Reference proteome</keyword>
<name>A0AAV8UNS2_9RHOD</name>
<dbReference type="Pfam" id="PF18040">
    <property type="entry name" value="BPA_C"/>
    <property type="match status" value="1"/>
</dbReference>
<feature type="chain" id="PRO_5043631019" description="Beta-porphyranase A C-terminal domain-containing protein" evidence="2">
    <location>
        <begin position="20"/>
        <end position="838"/>
    </location>
</feature>
<feature type="domain" description="Beta-porphyranase A C-terminal" evidence="3">
    <location>
        <begin position="537"/>
        <end position="631"/>
    </location>
</feature>
<comment type="caution">
    <text evidence="4">The sequence shown here is derived from an EMBL/GenBank/DDBJ whole genome shotgun (WGS) entry which is preliminary data.</text>
</comment>
<dbReference type="AlphaFoldDB" id="A0AAV8UNS2"/>
<evidence type="ECO:0000256" key="1">
    <source>
        <dbReference type="SAM" id="MobiDB-lite"/>
    </source>
</evidence>
<dbReference type="InterPro" id="IPR017853">
    <property type="entry name" value="GH"/>
</dbReference>
<sequence>MAGFWISLLVVTTVGMVAGLRTKQESITCDLETILRTEGTVRFDRDVFVVAHGRYSEAQVPKEIMRRFADPLNIDFGRSGGDGPFTASDLWEQDSITEQEMETAGRRAMLTKYFCKDCGFTRTQIKPLRIVSDTALRMRTVINRFSRDDDYYAANYFNYYFDDSRGYYRPLIYECFNEPLGKWRALRPGDQTEREMIIRLTRRCNRLCTTVKLFHPDMKVGGPAAAFTRPYFHRFDYFREKMKVWLDNINDCQDFISEHLYDVGGGILEGNIDLLETYMKIQKGKIYKYVASEFGSFNRIWYDKENRKAMPGTDGQEFQIMAEAMKVLHGLLRTPDNIDKAVTFMTADGGFRVDPGDPKYPWSLTVARSEANFRMTNLVRYYRLLQGVSGRFTYSTSSHPDIYVHSFVSRNKSWMLIQNLRDSPVDLQFKFPGTISRRLERVSRKRLYLVDAPLTARDKALNLERGGRMVYENTIISRESGNRPAQLPSNLTIGHDEMVTYEFTFNENVNARREINRTRHYSDKVLVDIRSGVDHVFMFNGLPTGRGVGTIRVAHSRGWSRSDDPEVKVNGVPVQYHPDFAGGKRDHNKFAWFGAFSATVSLERLGRNPKVTIRYPPGSGGGTISSVTIQVDNCEGAACCALDGIDGVTGEEPELCDSPFAYPIGAPAPPPTVDWYEIGPPLLQNRGFESDSAWDFAGGARISELYRRRGTAGLYLPVGGMVQQVVRLRESFTYRLSCATVGLLVRFLVFRDRTPVPVARGYERAYYMGEADFGEKQMRFSVPEDGNYIVRLLADNGRAVVDNCRLYRVIPRRPNGEPAATPRPQPPAGWNSRGDNYF</sequence>
<dbReference type="SUPFAM" id="SSF51445">
    <property type="entry name" value="(Trans)glycosidases"/>
    <property type="match status" value="1"/>
</dbReference>
<evidence type="ECO:0000313" key="5">
    <source>
        <dbReference type="Proteomes" id="UP001157974"/>
    </source>
</evidence>
<proteinExistence type="predicted"/>